<proteinExistence type="predicted"/>
<organism evidence="1 2">
    <name type="scientific">Amycolatopsis decaplanina DSM 44594</name>
    <dbReference type="NCBI Taxonomy" id="1284240"/>
    <lineage>
        <taxon>Bacteria</taxon>
        <taxon>Bacillati</taxon>
        <taxon>Actinomycetota</taxon>
        <taxon>Actinomycetes</taxon>
        <taxon>Pseudonocardiales</taxon>
        <taxon>Pseudonocardiaceae</taxon>
        <taxon>Amycolatopsis</taxon>
    </lineage>
</organism>
<dbReference type="Proteomes" id="UP000054226">
    <property type="component" value="Unassembled WGS sequence"/>
</dbReference>
<evidence type="ECO:0000313" key="1">
    <source>
        <dbReference type="EMBL" id="EME63839.1"/>
    </source>
</evidence>
<accession>M2ZU04</accession>
<sequence length="117" mass="12999">MAELIVVADPAVLGALRMIWRTADPVLKTAMLEDGTEQDFFAYLNALEPDESLDAGTERADVATWAGSRALTSGLPRTGRCLARCRTASTRRRPPFSPALRNPRVLCRRGEEEIRER</sequence>
<protein>
    <submittedName>
        <fullName evidence="1">Esterase</fullName>
    </submittedName>
</protein>
<evidence type="ECO:0000313" key="2">
    <source>
        <dbReference type="Proteomes" id="UP000054226"/>
    </source>
</evidence>
<gene>
    <name evidence="1" type="ORF">H074_04459</name>
</gene>
<dbReference type="EMBL" id="AOHO01000026">
    <property type="protein sequence ID" value="EME63839.1"/>
    <property type="molecule type" value="Genomic_DNA"/>
</dbReference>
<name>M2ZU04_9PSEU</name>
<comment type="caution">
    <text evidence="1">The sequence shown here is derived from an EMBL/GenBank/DDBJ whole genome shotgun (WGS) entry which is preliminary data.</text>
</comment>
<dbReference type="RefSeq" id="WP_007028830.1">
    <property type="nucleotide sequence ID" value="NZ_AOHO01000026.1"/>
</dbReference>
<keyword evidence="2" id="KW-1185">Reference proteome</keyword>
<dbReference type="AlphaFoldDB" id="M2ZU04"/>
<reference evidence="1 2" key="1">
    <citation type="journal article" date="2013" name="Genome Announc.">
        <title>Draft Genome Sequence of Amycolatopsis decaplanina Strain DSM 44594T.</title>
        <authorList>
            <person name="Kaur N."/>
            <person name="Kumar S."/>
            <person name="Bala M."/>
            <person name="Raghava G.P."/>
            <person name="Mayilraj S."/>
        </authorList>
    </citation>
    <scope>NUCLEOTIDE SEQUENCE [LARGE SCALE GENOMIC DNA]</scope>
    <source>
        <strain evidence="1 2">DSM 44594</strain>
    </source>
</reference>